<sequence length="569" mass="60909">MLLQPLGEVLLMKACPPFKLRPEIRDDPLDIYKLEFSADGAVLAAGYGDGTARLYNPASGRRLHKLQHSSQHPIPSLSFRNATSVGAVPLLLSVSSVGQVCHWHVSRGSMLHTFTEDNNELYTCTFSPDGTSFLTAGKDMVIRCYDESTNQLLCSLRHGNEETTSGHANRIFSARYRADDANIIASGGWDNTIQIWDLRAGHSVWSYYGPNVCGESLDTVGSYLVVGSWKGTDQIHVYDLRTRDTLAIYDWSKQVPPAASVEEYQAAIDAYLDDCKEVAKSKLRAERIAEYADKVAALEDEQSGSDSDADKELERKAAKISMELMLDNNGTEAPWKSKLVANTLETTLIYSVSVSKNPAVPLMSACGSGANEAKVLNYKTGEVLGGVRLPKSGFATSISPDTRYVAYGGAGYGIWMANIPDPSEVSTMAAPSVSAPVAKQAPKPSSKNMVRPAPERQEAGRMAQSISDKPRTATTSVKPALPSSQAGTGTGARTLTKVTVPTTNHTSSTSSLSGDAGTRSKPQERLGSAKAPGSAGALAPLSGSRVKPQALAPLKKDGEQRAPVKKPTK</sequence>
<evidence type="ECO:0000313" key="7">
    <source>
        <dbReference type="Proteomes" id="UP000070089"/>
    </source>
</evidence>
<dbReference type="VEuPathDB" id="GiardiaDB:QR46_1879"/>
<dbReference type="Pfam" id="PF00400">
    <property type="entry name" value="WD40"/>
    <property type="match status" value="2"/>
</dbReference>
<reference evidence="6 7" key="1">
    <citation type="journal article" date="2015" name="Mol. Biochem. Parasitol.">
        <title>Identification of polymorphic genes for use in assemblage B genotyping assays through comparative genomics of multiple assemblage B Giardia duodenalis isolates.</title>
        <authorList>
            <person name="Wielinga C."/>
            <person name="Thompson R.C."/>
            <person name="Monis P."/>
            <person name="Ryan U."/>
        </authorList>
    </citation>
    <scope>NUCLEOTIDE SEQUENCE [LARGE SCALE GENOMIC DNA]</scope>
    <source>
        <strain evidence="6 7">BAH15c1</strain>
    </source>
</reference>
<dbReference type="InterPro" id="IPR019775">
    <property type="entry name" value="WD40_repeat_CS"/>
</dbReference>
<evidence type="ECO:0000313" key="6">
    <source>
        <dbReference type="EMBL" id="KWX14118.1"/>
    </source>
</evidence>
<dbReference type="SUPFAM" id="SSF50978">
    <property type="entry name" value="WD40 repeat-like"/>
    <property type="match status" value="1"/>
</dbReference>
<accession>A0A132NVN8</accession>
<dbReference type="SMART" id="SM00320">
    <property type="entry name" value="WD40"/>
    <property type="match status" value="3"/>
</dbReference>
<dbReference type="PANTHER" id="PTHR47822:SF2">
    <property type="entry name" value="F-BOX AND WD-40 DOMAIN PROTEIN 7"/>
    <property type="match status" value="1"/>
</dbReference>
<evidence type="ECO:0000259" key="5">
    <source>
        <dbReference type="Pfam" id="PF12894"/>
    </source>
</evidence>
<feature type="compositionally biased region" description="Polar residues" evidence="4">
    <location>
        <begin position="464"/>
        <end position="497"/>
    </location>
</feature>
<keyword evidence="1 3" id="KW-0853">WD repeat</keyword>
<protein>
    <submittedName>
        <fullName evidence="6">WD-40 repeat protein</fullName>
    </submittedName>
</protein>
<dbReference type="PROSITE" id="PS00678">
    <property type="entry name" value="WD_REPEATS_1"/>
    <property type="match status" value="1"/>
</dbReference>
<evidence type="ECO:0000256" key="3">
    <source>
        <dbReference type="PROSITE-ProRule" id="PRU00221"/>
    </source>
</evidence>
<dbReference type="Gene3D" id="2.130.10.10">
    <property type="entry name" value="YVTN repeat-like/Quinoprotein amine dehydrogenase"/>
    <property type="match status" value="1"/>
</dbReference>
<proteinExistence type="predicted"/>
<dbReference type="Proteomes" id="UP000070089">
    <property type="component" value="Unassembled WGS sequence"/>
</dbReference>
<dbReference type="InterPro" id="IPR001680">
    <property type="entry name" value="WD40_rpt"/>
</dbReference>
<gene>
    <name evidence="6" type="ORF">QR46_1879</name>
</gene>
<dbReference type="PANTHER" id="PTHR47822">
    <property type="entry name" value="CARBOHYDRATE BINDING DOMAIN CONTAINING PROTEIN"/>
    <property type="match status" value="1"/>
</dbReference>
<dbReference type="PROSITE" id="PS50294">
    <property type="entry name" value="WD_REPEATS_REGION"/>
    <property type="match status" value="1"/>
</dbReference>
<dbReference type="AlphaFoldDB" id="A0A132NVN8"/>
<evidence type="ECO:0000256" key="4">
    <source>
        <dbReference type="SAM" id="MobiDB-lite"/>
    </source>
</evidence>
<feature type="repeat" description="WD" evidence="3">
    <location>
        <begin position="164"/>
        <end position="206"/>
    </location>
</feature>
<name>A0A132NVN8_GIAIN</name>
<feature type="domain" description="Anaphase-promoting complex subunit 4-like WD40" evidence="5">
    <location>
        <begin position="29"/>
        <end position="75"/>
    </location>
</feature>
<dbReference type="PROSITE" id="PS50082">
    <property type="entry name" value="WD_REPEATS_2"/>
    <property type="match status" value="1"/>
</dbReference>
<feature type="compositionally biased region" description="Low complexity" evidence="4">
    <location>
        <begin position="499"/>
        <end position="513"/>
    </location>
</feature>
<comment type="caution">
    <text evidence="6">The sequence shown here is derived from an EMBL/GenBank/DDBJ whole genome shotgun (WGS) entry which is preliminary data.</text>
</comment>
<evidence type="ECO:0000256" key="1">
    <source>
        <dbReference type="ARBA" id="ARBA00022574"/>
    </source>
</evidence>
<dbReference type="InterPro" id="IPR024977">
    <property type="entry name" value="Apc4-like_WD40_dom"/>
</dbReference>
<dbReference type="EMBL" id="JXTI01000043">
    <property type="protein sequence ID" value="KWX14118.1"/>
    <property type="molecule type" value="Genomic_DNA"/>
</dbReference>
<organism evidence="6 7">
    <name type="scientific">Giardia duodenalis assemblage B</name>
    <dbReference type="NCBI Taxonomy" id="1394984"/>
    <lineage>
        <taxon>Eukaryota</taxon>
        <taxon>Metamonada</taxon>
        <taxon>Diplomonadida</taxon>
        <taxon>Hexamitidae</taxon>
        <taxon>Giardiinae</taxon>
        <taxon>Giardia</taxon>
    </lineage>
</organism>
<dbReference type="InterPro" id="IPR036322">
    <property type="entry name" value="WD40_repeat_dom_sf"/>
</dbReference>
<dbReference type="Pfam" id="PF12894">
    <property type="entry name" value="ANAPC4_WD40"/>
    <property type="match status" value="1"/>
</dbReference>
<dbReference type="InterPro" id="IPR015943">
    <property type="entry name" value="WD40/YVTN_repeat-like_dom_sf"/>
</dbReference>
<evidence type="ECO:0000256" key="2">
    <source>
        <dbReference type="ARBA" id="ARBA00022737"/>
    </source>
</evidence>
<feature type="region of interest" description="Disordered" evidence="4">
    <location>
        <begin position="426"/>
        <end position="569"/>
    </location>
</feature>
<dbReference type="OrthoDB" id="10251741at2759"/>
<keyword evidence="2" id="KW-0677">Repeat</keyword>